<dbReference type="Gene3D" id="3.30.70.1990">
    <property type="match status" value="1"/>
</dbReference>
<proteinExistence type="predicted"/>
<keyword evidence="1" id="KW-0732">Signal</keyword>
<dbReference type="InterPro" id="IPR050464">
    <property type="entry name" value="Zeta_carotene_desat/Oxidored"/>
</dbReference>
<dbReference type="Proteomes" id="UP000005408">
    <property type="component" value="Unassembled WGS sequence"/>
</dbReference>
<protein>
    <recommendedName>
        <fullName evidence="2">Amine oxidase domain-containing protein</fullName>
    </recommendedName>
</protein>
<sequence length="634" mass="72661">MATFAGLAIFVSALIFHICMGYGPDAGLWDSEPLQCVNKEFMQGYPRIKGPKSVHDRIAIIGAGPSGLHMAYELKKRGFRNIVIFESRDEVGGKTTSRLYRNVWVDLGTVGLTESYDKTVDLLEKFNTGFEVRPTLPGATWLNRKEYRPTTETIPVPIERIQQASQRYTVLHQCFFGTYDSELMPRPSPEILRKIHGSIEEFLLRYNLTDLQPIFYTAITLNGYGFLNETSAIYGLTFVTPSVVQSFLRPERGAYRLFGGWQNLCREIARRSDVDIRFNVNIKRINRKNGVQIVYGKKHSGQTYVDDFDFLILTPAMNSLFKVVDFNQHELSIFSHLRNSFYLKSVINSISPGRRSFSPLDTYLYDFQNVEYSVYRTVNPHQLENNITGVDYQLGLRENVDPDGSQYETSVYVQTGKSNPWKPDVDAHIQTKLFEHLRDFKKSNPQVVEQVKWGYYFPNFPPEAATGGALWDVLDMQGHYNTCIGYKKVMKQQKMTLGMVSLLPCLITLSIFKQAAIACSHVERTNFWTGETRCCIYVECQPNFHVKECEVDNTADTCEPCPAGSFMFDRTDSHFPFQCRRYSCPPEARPKSTFSEKGCKLPCECDESRGYIGEDPCLCRKRARSFLLQTLHRK</sequence>
<dbReference type="SUPFAM" id="SSF51905">
    <property type="entry name" value="FAD/NAD(P)-binding domain"/>
    <property type="match status" value="1"/>
</dbReference>
<dbReference type="AlphaFoldDB" id="A0A8W8IJ73"/>
<accession>A0A8W8IJ73</accession>
<feature type="signal peptide" evidence="1">
    <location>
        <begin position="1"/>
        <end position="21"/>
    </location>
</feature>
<dbReference type="PANTHER" id="PTHR42923:SF17">
    <property type="entry name" value="AMINE OXIDASE DOMAIN-CONTAINING PROTEIN"/>
    <property type="match status" value="1"/>
</dbReference>
<dbReference type="Gene3D" id="1.10.405.20">
    <property type="match status" value="1"/>
</dbReference>
<feature type="domain" description="Amine oxidase" evidence="2">
    <location>
        <begin position="66"/>
        <end position="454"/>
    </location>
</feature>
<dbReference type="InterPro" id="IPR002937">
    <property type="entry name" value="Amino_oxidase"/>
</dbReference>
<evidence type="ECO:0000313" key="3">
    <source>
        <dbReference type="EnsemblMetazoa" id="G14546.1:cds"/>
    </source>
</evidence>
<reference evidence="3" key="1">
    <citation type="submission" date="2022-08" db="UniProtKB">
        <authorList>
            <consortium name="EnsemblMetazoa"/>
        </authorList>
    </citation>
    <scope>IDENTIFICATION</scope>
    <source>
        <strain evidence="3">05x7-T-G4-1.051#20</strain>
    </source>
</reference>
<evidence type="ECO:0000313" key="4">
    <source>
        <dbReference type="Proteomes" id="UP000005408"/>
    </source>
</evidence>
<dbReference type="PRINTS" id="PR00419">
    <property type="entry name" value="ADXRDTASE"/>
</dbReference>
<dbReference type="GO" id="GO:0016491">
    <property type="term" value="F:oxidoreductase activity"/>
    <property type="evidence" value="ECO:0007669"/>
    <property type="project" value="InterPro"/>
</dbReference>
<evidence type="ECO:0000259" key="2">
    <source>
        <dbReference type="Pfam" id="PF01593"/>
    </source>
</evidence>
<dbReference type="EnsemblMetazoa" id="G14546.1">
    <property type="protein sequence ID" value="G14546.1:cds"/>
    <property type="gene ID" value="G14546"/>
</dbReference>
<feature type="chain" id="PRO_5036470033" description="Amine oxidase domain-containing protein" evidence="1">
    <location>
        <begin position="22"/>
        <end position="634"/>
    </location>
</feature>
<keyword evidence="4" id="KW-1185">Reference proteome</keyword>
<evidence type="ECO:0000256" key="1">
    <source>
        <dbReference type="SAM" id="SignalP"/>
    </source>
</evidence>
<dbReference type="InterPro" id="IPR036188">
    <property type="entry name" value="FAD/NAD-bd_sf"/>
</dbReference>
<dbReference type="PANTHER" id="PTHR42923">
    <property type="entry name" value="PROTOPORPHYRINOGEN OXIDASE"/>
    <property type="match status" value="1"/>
</dbReference>
<name>A0A8W8IJ73_MAGGI</name>
<dbReference type="Gene3D" id="3.50.50.60">
    <property type="entry name" value="FAD/NAD(P)-binding domain"/>
    <property type="match status" value="1"/>
</dbReference>
<organism evidence="3 4">
    <name type="scientific">Magallana gigas</name>
    <name type="common">Pacific oyster</name>
    <name type="synonym">Crassostrea gigas</name>
    <dbReference type="NCBI Taxonomy" id="29159"/>
    <lineage>
        <taxon>Eukaryota</taxon>
        <taxon>Metazoa</taxon>
        <taxon>Spiralia</taxon>
        <taxon>Lophotrochozoa</taxon>
        <taxon>Mollusca</taxon>
        <taxon>Bivalvia</taxon>
        <taxon>Autobranchia</taxon>
        <taxon>Pteriomorphia</taxon>
        <taxon>Ostreida</taxon>
        <taxon>Ostreoidea</taxon>
        <taxon>Ostreidae</taxon>
        <taxon>Magallana</taxon>
    </lineage>
</organism>
<dbReference type="Pfam" id="PF01593">
    <property type="entry name" value="Amino_oxidase"/>
    <property type="match status" value="1"/>
</dbReference>